<dbReference type="SUPFAM" id="SSF52540">
    <property type="entry name" value="P-loop containing nucleoside triphosphate hydrolases"/>
    <property type="match status" value="1"/>
</dbReference>
<keyword evidence="4" id="KW-0547">Nucleotide-binding</keyword>
<keyword evidence="13" id="KW-1185">Reference proteome</keyword>
<dbReference type="EMBL" id="QXTE01000133">
    <property type="protein sequence ID" value="TFK04564.1"/>
    <property type="molecule type" value="Genomic_DNA"/>
</dbReference>
<dbReference type="SUPFAM" id="SSF52156">
    <property type="entry name" value="Initiation factor IF2/eIF5b, domain 3"/>
    <property type="match status" value="1"/>
</dbReference>
<dbReference type="InterPro" id="IPR015760">
    <property type="entry name" value="TIF_IF2"/>
</dbReference>
<dbReference type="CDD" id="cd03692">
    <property type="entry name" value="mtIF2_IVc"/>
    <property type="match status" value="1"/>
</dbReference>
<dbReference type="FunFam" id="2.40.30.10:FF:000072">
    <property type="entry name" value="translation initiation factor IF-2, mitochondrial isoform X1"/>
    <property type="match status" value="1"/>
</dbReference>
<feature type="compositionally biased region" description="Basic and acidic residues" evidence="10">
    <location>
        <begin position="121"/>
        <end position="135"/>
    </location>
</feature>
<feature type="compositionally biased region" description="Basic and acidic residues" evidence="10">
    <location>
        <begin position="144"/>
        <end position="155"/>
    </location>
</feature>
<gene>
    <name evidence="12" type="ORF">DR999_PMT12903</name>
</gene>
<dbReference type="SUPFAM" id="SSF50447">
    <property type="entry name" value="Translation proteins"/>
    <property type="match status" value="2"/>
</dbReference>
<name>A0A4D9EDC5_9SAUR</name>
<dbReference type="NCBIfam" id="TIGR00231">
    <property type="entry name" value="small_GTP"/>
    <property type="match status" value="1"/>
</dbReference>
<dbReference type="Proteomes" id="UP000297703">
    <property type="component" value="Unassembled WGS sequence"/>
</dbReference>
<evidence type="ECO:0000256" key="10">
    <source>
        <dbReference type="SAM" id="MobiDB-lite"/>
    </source>
</evidence>
<evidence type="ECO:0000256" key="5">
    <source>
        <dbReference type="ARBA" id="ARBA00022917"/>
    </source>
</evidence>
<protein>
    <recommendedName>
        <fullName evidence="9">Translation initiation factor IF-2, mitochondrial</fullName>
    </recommendedName>
</protein>
<keyword evidence="3" id="KW-0396">Initiation factor</keyword>
<keyword evidence="7" id="KW-0496">Mitochondrion</keyword>
<organism evidence="12 13">
    <name type="scientific">Platysternon megacephalum</name>
    <name type="common">big-headed turtle</name>
    <dbReference type="NCBI Taxonomy" id="55544"/>
    <lineage>
        <taxon>Eukaryota</taxon>
        <taxon>Metazoa</taxon>
        <taxon>Chordata</taxon>
        <taxon>Craniata</taxon>
        <taxon>Vertebrata</taxon>
        <taxon>Euteleostomi</taxon>
        <taxon>Archelosauria</taxon>
        <taxon>Testudinata</taxon>
        <taxon>Testudines</taxon>
        <taxon>Cryptodira</taxon>
        <taxon>Durocryptodira</taxon>
        <taxon>Testudinoidea</taxon>
        <taxon>Platysternidae</taxon>
        <taxon>Platysternon</taxon>
    </lineage>
</organism>
<reference evidence="12 13" key="2">
    <citation type="submission" date="2019-04" db="EMBL/GenBank/DDBJ databases">
        <title>The genome sequence of big-headed turtle.</title>
        <authorList>
            <person name="Gong S."/>
        </authorList>
    </citation>
    <scope>NUCLEOTIDE SEQUENCE [LARGE SCALE GENOMIC DNA]</scope>
    <source>
        <strain evidence="12">DO16091913</strain>
        <tissue evidence="12">Muscle</tissue>
    </source>
</reference>
<comment type="subcellular location">
    <subcellularLocation>
        <location evidence="1">Mitochondrion</location>
    </subcellularLocation>
</comment>
<dbReference type="InterPro" id="IPR005225">
    <property type="entry name" value="Small_GTP-bd"/>
</dbReference>
<dbReference type="Gene3D" id="3.40.50.300">
    <property type="entry name" value="P-loop containing nucleotide triphosphate hydrolases"/>
    <property type="match status" value="1"/>
</dbReference>
<comment type="caution">
    <text evidence="12">The sequence shown here is derived from an EMBL/GenBank/DDBJ whole genome shotgun (WGS) entry which is preliminary data.</text>
</comment>
<evidence type="ECO:0000256" key="2">
    <source>
        <dbReference type="ARBA" id="ARBA00007733"/>
    </source>
</evidence>
<dbReference type="OrthoDB" id="361630at2759"/>
<reference evidence="12 13" key="1">
    <citation type="submission" date="2019-04" db="EMBL/GenBank/DDBJ databases">
        <title>Draft genome of the big-headed turtle Platysternon megacephalum.</title>
        <authorList>
            <person name="Gong S."/>
        </authorList>
    </citation>
    <scope>NUCLEOTIDE SEQUENCE [LARGE SCALE GENOMIC DNA]</scope>
    <source>
        <strain evidence="12">DO16091913</strain>
        <tissue evidence="12">Muscle</tissue>
    </source>
</reference>
<dbReference type="InterPro" id="IPR023115">
    <property type="entry name" value="TIF_IF2_dom3"/>
</dbReference>
<evidence type="ECO:0000256" key="9">
    <source>
        <dbReference type="ARBA" id="ARBA00044200"/>
    </source>
</evidence>
<dbReference type="PANTHER" id="PTHR43381:SF20">
    <property type="entry name" value="TRANSLATION INITIATION FACTOR IF-2, MITOCHONDRIAL"/>
    <property type="match status" value="1"/>
</dbReference>
<dbReference type="InterPro" id="IPR000795">
    <property type="entry name" value="T_Tr_GTP-bd_dom"/>
</dbReference>
<keyword evidence="6" id="KW-0809">Transit peptide</keyword>
<dbReference type="PANTHER" id="PTHR43381">
    <property type="entry name" value="TRANSLATION INITIATION FACTOR IF-2-RELATED"/>
    <property type="match status" value="1"/>
</dbReference>
<feature type="region of interest" description="Disordered" evidence="10">
    <location>
        <begin position="84"/>
        <end position="155"/>
    </location>
</feature>
<keyword evidence="5" id="KW-0648">Protein biosynthesis</keyword>
<comment type="similarity">
    <text evidence="2">Belongs to the TRAFAC class translation factor GTPase superfamily. Classic translation factor GTPase family. IF-2 subfamily.</text>
</comment>
<feature type="compositionally biased region" description="Polar residues" evidence="10">
    <location>
        <begin position="105"/>
        <end position="117"/>
    </location>
</feature>
<dbReference type="InterPro" id="IPR009000">
    <property type="entry name" value="Transl_B-barrel_sf"/>
</dbReference>
<dbReference type="Gene3D" id="2.40.30.10">
    <property type="entry name" value="Translation factors"/>
    <property type="match status" value="1"/>
</dbReference>
<feature type="domain" description="Tr-type G" evidence="11">
    <location>
        <begin position="384"/>
        <end position="552"/>
    </location>
</feature>
<dbReference type="Gene3D" id="3.40.50.10050">
    <property type="entry name" value="Translation initiation factor IF- 2, domain 3"/>
    <property type="match status" value="1"/>
</dbReference>
<evidence type="ECO:0000313" key="13">
    <source>
        <dbReference type="Proteomes" id="UP000297703"/>
    </source>
</evidence>
<dbReference type="InterPro" id="IPR036925">
    <property type="entry name" value="TIF_IF2_dom3_sf"/>
</dbReference>
<dbReference type="InterPro" id="IPR000178">
    <property type="entry name" value="TF_IF2_bacterial-like"/>
</dbReference>
<evidence type="ECO:0000256" key="4">
    <source>
        <dbReference type="ARBA" id="ARBA00022741"/>
    </source>
</evidence>
<dbReference type="GO" id="GO:0003743">
    <property type="term" value="F:translation initiation factor activity"/>
    <property type="evidence" value="ECO:0007669"/>
    <property type="project" value="UniProtKB-KW"/>
</dbReference>
<dbReference type="CDD" id="cd01887">
    <property type="entry name" value="IF2_eIF5B"/>
    <property type="match status" value="1"/>
</dbReference>
<sequence>MSDAGLCEEKVKNTKVETMWWGRTDPGRCTIGEIDNSSHELPLPHACYRKQKRPVSVVRMPIGDEGKTDNVIEQDLLRITPAVERDQAQQSLPDGVVWEQEPPSELSSWSRSKSVTPGTEECLKEATGHRGKDTGGQHAPAKSPHPDCRTDGDLDRDKHEKKNSFICSGCPRALCPASQWVTCPGALRCVSGSLAARGSEEMNRGMMLKLENLVQLHCACRQLHSLSYRKILRTQWKPVRSSTYPMRPVQLHPQLWQTDIFIGVVLSQYRLLATKEGKRPGKQKLPPIKPKIERQEVKIQQRMTVEELARAMDKDIGHVYEALLLTGVDLDSLEPDSVLEEVWIKEVVKKSGMKFNWAKIKQEKVRENKDAVRRPPADPALLTPRPPVVTILGHVDHGKTTLLDSLRKTQVAAMEAGGITQHIGAFLVHLPSGEKITFLDTPGHAAFSAMRARGTQVTDIVILVVAAEDGVMKQTIESIQHAKNAKVPIILAINKCDKPEADPERVKKELLAHDVVCEEYGGDVQAVHMCALKGENLMALAEATVALAEVLEVKADSTGLVEGTIIESRTDQGRGPVTTAIIQRGTLRKGCILVAGDVDGSTEAILNILDSYNADDECELDVVHFGVGDVSENDINLAETFKGVIYGFSVNANKSIQQLAAKKGIKIKLHNIIYHLIEDLKDELSSKLPPSVVEHIIGEASVLATFCVTVGKSMVPVAGCRVQKGQLDRKLKFKLIRNTDVIWKGFLTSLKHHKDDVQVIKTGMDCGLSLDKNIEFSIGDEIICYEEKKVEQTISWDPGF</sequence>
<keyword evidence="8" id="KW-0342">GTP-binding</keyword>
<dbReference type="GO" id="GO:0005739">
    <property type="term" value="C:mitochondrion"/>
    <property type="evidence" value="ECO:0007669"/>
    <property type="project" value="UniProtKB-SubCell"/>
</dbReference>
<dbReference type="FunFam" id="3.40.50.10050:FF:000001">
    <property type="entry name" value="Translation initiation factor IF-2"/>
    <property type="match status" value="1"/>
</dbReference>
<dbReference type="Pfam" id="PF00009">
    <property type="entry name" value="GTP_EFTU"/>
    <property type="match status" value="1"/>
</dbReference>
<dbReference type="GO" id="GO:0005525">
    <property type="term" value="F:GTP binding"/>
    <property type="evidence" value="ECO:0007669"/>
    <property type="project" value="UniProtKB-KW"/>
</dbReference>
<dbReference type="STRING" id="55544.A0A4D9EDC5"/>
<evidence type="ECO:0000256" key="3">
    <source>
        <dbReference type="ARBA" id="ARBA00022540"/>
    </source>
</evidence>
<dbReference type="GO" id="GO:0003924">
    <property type="term" value="F:GTPase activity"/>
    <property type="evidence" value="ECO:0007669"/>
    <property type="project" value="InterPro"/>
</dbReference>
<dbReference type="AlphaFoldDB" id="A0A4D9EDC5"/>
<evidence type="ECO:0000259" key="11">
    <source>
        <dbReference type="PROSITE" id="PS51722"/>
    </source>
</evidence>
<evidence type="ECO:0000313" key="12">
    <source>
        <dbReference type="EMBL" id="TFK04564.1"/>
    </source>
</evidence>
<dbReference type="Pfam" id="PF11987">
    <property type="entry name" value="IF-2"/>
    <property type="match status" value="1"/>
</dbReference>
<proteinExistence type="inferred from homology"/>
<evidence type="ECO:0000256" key="8">
    <source>
        <dbReference type="ARBA" id="ARBA00023134"/>
    </source>
</evidence>
<dbReference type="FunFam" id="3.40.50.300:FF:000019">
    <property type="entry name" value="Translation initiation factor IF-2"/>
    <property type="match status" value="1"/>
</dbReference>
<evidence type="ECO:0000256" key="6">
    <source>
        <dbReference type="ARBA" id="ARBA00022946"/>
    </source>
</evidence>
<dbReference type="InterPro" id="IPR027417">
    <property type="entry name" value="P-loop_NTPase"/>
</dbReference>
<evidence type="ECO:0000256" key="1">
    <source>
        <dbReference type="ARBA" id="ARBA00004173"/>
    </source>
</evidence>
<dbReference type="PROSITE" id="PS01176">
    <property type="entry name" value="IF2"/>
    <property type="match status" value="1"/>
</dbReference>
<dbReference type="PROSITE" id="PS51722">
    <property type="entry name" value="G_TR_2"/>
    <property type="match status" value="1"/>
</dbReference>
<accession>A0A4D9EDC5</accession>
<evidence type="ECO:0000256" key="7">
    <source>
        <dbReference type="ARBA" id="ARBA00023128"/>
    </source>
</evidence>